<dbReference type="Proteomes" id="UP000392616">
    <property type="component" value="Unassembled WGS sequence"/>
</dbReference>
<gene>
    <name evidence="2" type="ORF">B7A03_01470</name>
    <name evidence="4" type="ORF">C3I27_01665</name>
    <name evidence="3" type="ORF">F8Y55_08120</name>
</gene>
<reference evidence="4" key="3">
    <citation type="journal article" date="2019" name="Appl. Environ. Microbiol.">
        <title>Population genetics and characterization of Campylobacter jejuni isolates in western jackdaws and game birds in Finland.</title>
        <authorList>
            <person name="Kovanen S."/>
            <person name="Rossi M."/>
            <person name="Pohja-Mykra M."/>
            <person name="Nieminen T."/>
            <person name="Raunio-Saarnisto M."/>
            <person name="Sauvala M."/>
            <person name="Fredriksson-Ahomaa M."/>
            <person name="Hanninen M.L."/>
            <person name="Kivisto R."/>
        </authorList>
    </citation>
    <scope>NUCLEOTIDE SEQUENCE</scope>
    <source>
        <strain evidence="4">SO-26</strain>
    </source>
</reference>
<dbReference type="AlphaFoldDB" id="A0A2R4D346"/>
<evidence type="ECO:0000256" key="1">
    <source>
        <dbReference type="SAM" id="Phobius"/>
    </source>
</evidence>
<dbReference type="EMBL" id="PQZD01000002">
    <property type="protein sequence ID" value="RTI48829.1"/>
    <property type="molecule type" value="Genomic_DNA"/>
</dbReference>
<dbReference type="Proteomes" id="UP000287197">
    <property type="component" value="Unassembled WGS sequence"/>
</dbReference>
<evidence type="ECO:0000313" key="3">
    <source>
        <dbReference type="EMBL" id="ECZ5738581.1"/>
    </source>
</evidence>
<evidence type="ECO:0000313" key="4">
    <source>
        <dbReference type="EMBL" id="RTI48829.1"/>
    </source>
</evidence>
<protein>
    <submittedName>
        <fullName evidence="3">Uncharacterized protein</fullName>
    </submittedName>
</protein>
<reference evidence="2 5" key="2">
    <citation type="submission" date="2018-05" db="EMBL/GenBank/DDBJ databases">
        <authorList>
            <consortium name="NARMS: The National Antimicrobial Resistance Monitoring System"/>
        </authorList>
    </citation>
    <scope>NUCLEOTIDE SEQUENCE [LARGE SCALE GENOMIC DNA]</scope>
    <source>
        <strain evidence="2 5">CVM N62988</strain>
    </source>
</reference>
<keyword evidence="1" id="KW-0812">Transmembrane</keyword>
<sequence>MGGIVLLVLVNKFQELQMKDKSLEEIDLLKLIICALSFISVCTALILFLLLPTLKNYKQANLRENSQLAILKAAKSKFDFSEDKISTLRSENNKSLEQFEQNFNIGNFDIFLQKYFQNVKIQETKPEKQEKYLKNRLAIKATMNNPRRLYDFIDALKNYNNLIKLDYPLNLKAGEQGISIDLTLKVYSS</sequence>
<feature type="transmembrane region" description="Helical" evidence="1">
    <location>
        <begin position="28"/>
        <end position="51"/>
    </location>
</feature>
<dbReference type="EMBL" id="AALHBX010000015">
    <property type="protein sequence ID" value="ECZ5738581.1"/>
    <property type="molecule type" value="Genomic_DNA"/>
</dbReference>
<accession>A0A2R4D346</accession>
<reference evidence="4" key="1">
    <citation type="submission" date="2018-01" db="EMBL/GenBank/DDBJ databases">
        <authorList>
            <person name="Kovanen S."/>
            <person name="Nieminen T."/>
            <person name="Pohja-Mykra M."/>
            <person name="Raunio-Saarnisto M."/>
            <person name="Sauvala M."/>
            <person name="Fredriksson-Ahomaa M."/>
            <person name="Hanninen M.-L."/>
            <person name="Kivisto R."/>
        </authorList>
    </citation>
    <scope>NUCLEOTIDE SEQUENCE</scope>
    <source>
        <strain evidence="4">SO-26</strain>
    </source>
</reference>
<keyword evidence="1" id="KW-1133">Transmembrane helix</keyword>
<proteinExistence type="predicted"/>
<dbReference type="Proteomes" id="UP000421425">
    <property type="component" value="Unassembled WGS sequence"/>
</dbReference>
<keyword evidence="1" id="KW-0472">Membrane</keyword>
<dbReference type="EMBL" id="AACHYE010000002">
    <property type="protein sequence ID" value="EAK6412705.1"/>
    <property type="molecule type" value="Genomic_DNA"/>
</dbReference>
<evidence type="ECO:0000313" key="5">
    <source>
        <dbReference type="Proteomes" id="UP000392616"/>
    </source>
</evidence>
<name>A0A2R4D346_CAMJU</name>
<organism evidence="3 6">
    <name type="scientific">Campylobacter jejuni</name>
    <dbReference type="NCBI Taxonomy" id="197"/>
    <lineage>
        <taxon>Bacteria</taxon>
        <taxon>Pseudomonadati</taxon>
        <taxon>Campylobacterota</taxon>
        <taxon>Epsilonproteobacteria</taxon>
        <taxon>Campylobacterales</taxon>
        <taxon>Campylobacteraceae</taxon>
        <taxon>Campylobacter</taxon>
    </lineage>
</organism>
<evidence type="ECO:0000313" key="6">
    <source>
        <dbReference type="Proteomes" id="UP000421425"/>
    </source>
</evidence>
<evidence type="ECO:0000313" key="2">
    <source>
        <dbReference type="EMBL" id="EAK6412705.1"/>
    </source>
</evidence>
<comment type="caution">
    <text evidence="3">The sequence shown here is derived from an EMBL/GenBank/DDBJ whole genome shotgun (WGS) entry which is preliminary data.</text>
</comment>
<reference evidence="3 6" key="4">
    <citation type="submission" date="2019-10" db="EMBL/GenBank/DDBJ databases">
        <authorList>
            <consortium name="PulseNet: The National Subtyping Network for Foodborne Disease Surveillance"/>
            <person name="Tarr C.L."/>
            <person name="Trees E."/>
            <person name="Katz L.S."/>
            <person name="Carleton-Romer H.A."/>
            <person name="Stroika S."/>
            <person name="Kucerova Z."/>
            <person name="Roache K.F."/>
            <person name="Sabol A.L."/>
            <person name="Besser J."/>
            <person name="Gerner-Smidt P."/>
        </authorList>
    </citation>
    <scope>NUCLEOTIDE SEQUENCE [LARGE SCALE GENOMIC DNA]</scope>
    <source>
        <strain evidence="3 6">PNUSAC012091</strain>
    </source>
</reference>